<evidence type="ECO:0000313" key="4">
    <source>
        <dbReference type="EMBL" id="VFK80391.1"/>
    </source>
</evidence>
<dbReference type="InterPro" id="IPR006842">
    <property type="entry name" value="Transposase_31"/>
</dbReference>
<dbReference type="InterPro" id="IPR051699">
    <property type="entry name" value="Rpn/YhgA-like_nuclease"/>
</dbReference>
<name>A0A450YT80_9GAMM</name>
<proteinExistence type="predicted"/>
<protein>
    <recommendedName>
        <fullName evidence="1">Transposase (putative) YhgA-like domain-containing protein</fullName>
    </recommendedName>
</protein>
<feature type="domain" description="Transposase (putative) YhgA-like" evidence="1">
    <location>
        <begin position="7"/>
        <end position="203"/>
    </location>
</feature>
<accession>A0A450YT80</accession>
<evidence type="ECO:0000313" key="2">
    <source>
        <dbReference type="EMBL" id="VFK39540.1"/>
    </source>
</evidence>
<reference evidence="3" key="1">
    <citation type="submission" date="2019-02" db="EMBL/GenBank/DDBJ databases">
        <authorList>
            <person name="Gruber-Vodicka R. H."/>
            <person name="Seah K. B. B."/>
        </authorList>
    </citation>
    <scope>NUCLEOTIDE SEQUENCE</scope>
    <source>
        <strain evidence="4">BECK_S127</strain>
        <strain evidence="3">BECK_S1320</strain>
        <strain evidence="2">BECK_S1321</strain>
    </source>
</reference>
<dbReference type="GO" id="GO:1990238">
    <property type="term" value="F:double-stranded DNA endonuclease activity"/>
    <property type="evidence" value="ECO:0007669"/>
    <property type="project" value="TreeGrafter"/>
</dbReference>
<dbReference type="GO" id="GO:0006310">
    <property type="term" value="P:DNA recombination"/>
    <property type="evidence" value="ECO:0007669"/>
    <property type="project" value="TreeGrafter"/>
</dbReference>
<dbReference type="EMBL" id="CAADFU010000043">
    <property type="protein sequence ID" value="VFK44764.1"/>
    <property type="molecule type" value="Genomic_DNA"/>
</dbReference>
<evidence type="ECO:0000259" key="1">
    <source>
        <dbReference type="Pfam" id="PF04754"/>
    </source>
</evidence>
<organism evidence="3">
    <name type="scientific">Candidatus Kentrum sp. SD</name>
    <dbReference type="NCBI Taxonomy" id="2126332"/>
    <lineage>
        <taxon>Bacteria</taxon>
        <taxon>Pseudomonadati</taxon>
        <taxon>Pseudomonadota</taxon>
        <taxon>Gammaproteobacteria</taxon>
        <taxon>Candidatus Kentrum</taxon>
    </lineage>
</organism>
<dbReference type="AlphaFoldDB" id="A0A450YT80"/>
<gene>
    <name evidence="4" type="ORF">BECKSD772D_GA0070982_11098</name>
    <name evidence="3" type="ORF">BECKSD772E_GA0070983_104316</name>
    <name evidence="2" type="ORF">BECKSD772F_GA0070984_10435</name>
</gene>
<evidence type="ECO:0000313" key="3">
    <source>
        <dbReference type="EMBL" id="VFK44764.1"/>
    </source>
</evidence>
<sequence>MTDEIAQPRDRFLKELLSHPERAGVLLREHLPDEVARFLSAKPPEAVPSSFVDEQLKEHRSDRLFKMETIDGRTAFLYVLIEHKSTPDGQIGLQLLRYMAEILREWEKSNPNWKRLPAIIPFVVYHGAKPWKIPNEFRRFIDAEEAWGPYLLNFRFPVVDLGGIPGSRLSEDLGLYVWLLAMKYATKEKRQMEVRELLTQALRIVSEDLRPIVAYLVQPNNRREYHEHVDTHPCCPQLTWRS</sequence>
<dbReference type="EMBL" id="CAADFR010000043">
    <property type="protein sequence ID" value="VFK39540.1"/>
    <property type="molecule type" value="Genomic_DNA"/>
</dbReference>
<dbReference type="PANTHER" id="PTHR34611">
    <property type="match status" value="1"/>
</dbReference>
<dbReference type="Pfam" id="PF04754">
    <property type="entry name" value="Transposase_31"/>
    <property type="match status" value="1"/>
</dbReference>
<dbReference type="PANTHER" id="PTHR34611:SF2">
    <property type="entry name" value="INACTIVE RECOMBINATION-PROMOTING NUCLEASE-LIKE PROTEIN RPNE-RELATED"/>
    <property type="match status" value="1"/>
</dbReference>
<dbReference type="EMBL" id="CAADHB010000109">
    <property type="protein sequence ID" value="VFK80391.1"/>
    <property type="molecule type" value="Genomic_DNA"/>
</dbReference>